<accession>A0A0E9TH34</accession>
<dbReference type="AlphaFoldDB" id="A0A0E9TH34"/>
<reference evidence="1" key="2">
    <citation type="journal article" date="2015" name="Fish Shellfish Immunol.">
        <title>Early steps in the European eel (Anguilla anguilla)-Vibrio vulnificus interaction in the gills: Role of the RtxA13 toxin.</title>
        <authorList>
            <person name="Callol A."/>
            <person name="Pajuelo D."/>
            <person name="Ebbesson L."/>
            <person name="Teles M."/>
            <person name="MacKenzie S."/>
            <person name="Amaro C."/>
        </authorList>
    </citation>
    <scope>NUCLEOTIDE SEQUENCE</scope>
</reference>
<sequence length="47" mass="5752">MHFNLYDFLFFIKMNDEKYSDISFYKKPKQQVCFEESTFFGLNILAI</sequence>
<name>A0A0E9TH34_ANGAN</name>
<organism evidence="1">
    <name type="scientific">Anguilla anguilla</name>
    <name type="common">European freshwater eel</name>
    <name type="synonym">Muraena anguilla</name>
    <dbReference type="NCBI Taxonomy" id="7936"/>
    <lineage>
        <taxon>Eukaryota</taxon>
        <taxon>Metazoa</taxon>
        <taxon>Chordata</taxon>
        <taxon>Craniata</taxon>
        <taxon>Vertebrata</taxon>
        <taxon>Euteleostomi</taxon>
        <taxon>Actinopterygii</taxon>
        <taxon>Neopterygii</taxon>
        <taxon>Teleostei</taxon>
        <taxon>Anguilliformes</taxon>
        <taxon>Anguillidae</taxon>
        <taxon>Anguilla</taxon>
    </lineage>
</organism>
<evidence type="ECO:0000313" key="1">
    <source>
        <dbReference type="EMBL" id="JAH52989.1"/>
    </source>
</evidence>
<protein>
    <submittedName>
        <fullName evidence="1">Uncharacterized protein</fullName>
    </submittedName>
</protein>
<dbReference type="EMBL" id="GBXM01055588">
    <property type="protein sequence ID" value="JAH52989.1"/>
    <property type="molecule type" value="Transcribed_RNA"/>
</dbReference>
<reference evidence="1" key="1">
    <citation type="submission" date="2014-11" db="EMBL/GenBank/DDBJ databases">
        <authorList>
            <person name="Amaro Gonzalez C."/>
        </authorList>
    </citation>
    <scope>NUCLEOTIDE SEQUENCE</scope>
</reference>
<proteinExistence type="predicted"/>